<keyword evidence="2" id="KW-0732">Signal</keyword>
<accession>A0A5B0NHE0</accession>
<name>A0A5B0NHE0_PUCGR</name>
<comment type="caution">
    <text evidence="4">The sequence shown here is derived from an EMBL/GenBank/DDBJ whole genome shotgun (WGS) entry which is preliminary data.</text>
</comment>
<feature type="compositionally biased region" description="Polar residues" evidence="1">
    <location>
        <begin position="137"/>
        <end position="148"/>
    </location>
</feature>
<keyword evidence="5" id="KW-1185">Reference proteome</keyword>
<dbReference type="OrthoDB" id="2504815at2759"/>
<gene>
    <name evidence="3" type="ORF">PGT21_013828</name>
    <name evidence="4" type="ORF">PGTUg99_020556</name>
</gene>
<feature type="region of interest" description="Disordered" evidence="1">
    <location>
        <begin position="89"/>
        <end position="265"/>
    </location>
</feature>
<dbReference type="Proteomes" id="UP000324748">
    <property type="component" value="Unassembled WGS sequence"/>
</dbReference>
<feature type="region of interest" description="Disordered" evidence="1">
    <location>
        <begin position="302"/>
        <end position="327"/>
    </location>
</feature>
<organism evidence="4 6">
    <name type="scientific">Puccinia graminis f. sp. tritici</name>
    <dbReference type="NCBI Taxonomy" id="56615"/>
    <lineage>
        <taxon>Eukaryota</taxon>
        <taxon>Fungi</taxon>
        <taxon>Dikarya</taxon>
        <taxon>Basidiomycota</taxon>
        <taxon>Pucciniomycotina</taxon>
        <taxon>Pucciniomycetes</taxon>
        <taxon>Pucciniales</taxon>
        <taxon>Pucciniaceae</taxon>
        <taxon>Puccinia</taxon>
    </lineage>
</organism>
<evidence type="ECO:0000313" key="6">
    <source>
        <dbReference type="Proteomes" id="UP000325313"/>
    </source>
</evidence>
<reference evidence="5 6" key="1">
    <citation type="submission" date="2019-05" db="EMBL/GenBank/DDBJ databases">
        <title>Emergence of the Ug99 lineage of the wheat stem rust pathogen through somatic hybridization.</title>
        <authorList>
            <person name="Li F."/>
            <person name="Upadhyaya N.M."/>
            <person name="Sperschneider J."/>
            <person name="Matny O."/>
            <person name="Nguyen-Phuc H."/>
            <person name="Mago R."/>
            <person name="Raley C."/>
            <person name="Miller M.E."/>
            <person name="Silverstein K.A.T."/>
            <person name="Henningsen E."/>
            <person name="Hirsch C.D."/>
            <person name="Visser B."/>
            <person name="Pretorius Z.A."/>
            <person name="Steffenson B.J."/>
            <person name="Schwessinger B."/>
            <person name="Dodds P.N."/>
            <person name="Figueroa M."/>
        </authorList>
    </citation>
    <scope>NUCLEOTIDE SEQUENCE [LARGE SCALE GENOMIC DNA]</scope>
    <source>
        <strain evidence="3">21-0</strain>
        <strain evidence="4 6">Ug99</strain>
    </source>
</reference>
<sequence length="353" mass="37476">MYSARSLGALLLGAMALIQNSFSLPLGGPWESSHALGSGRSFLAHEEMSNGHVIRQVMKKSHLVQPRSAQDETISQQLSQILGSSSLKDPVPLIELPEPKEKPNQLLPPPDGLEKAAAAAAHKPQDKYVPDTDEGSPANQNTPIQKDNGQGHEPNSRNPPHFVDNDDSSANEPQSDKKPQSADDPVKPHGDDQHLSGAAAGPPSPAHKEGEVVEHPPSPAPTADPHGQVDHSETHPSSPLHPAKGDEHTLAGPHGPKKAKSDRTQIAAVTGIHIERVDTIIPASMPAHPPAPAGLNVHDELKAKNDHPLPPPAATTRDGPKENPPTPAVEHIREAGVHAIRITSDKLKIEVLF</sequence>
<evidence type="ECO:0000313" key="4">
    <source>
        <dbReference type="EMBL" id="KAA1088026.1"/>
    </source>
</evidence>
<protein>
    <submittedName>
        <fullName evidence="4">Uncharacterized protein</fullName>
    </submittedName>
</protein>
<evidence type="ECO:0000256" key="1">
    <source>
        <dbReference type="SAM" id="MobiDB-lite"/>
    </source>
</evidence>
<dbReference type="Proteomes" id="UP000325313">
    <property type="component" value="Unassembled WGS sequence"/>
</dbReference>
<feature type="compositionally biased region" description="Basic and acidic residues" evidence="1">
    <location>
        <begin position="174"/>
        <end position="194"/>
    </location>
</feature>
<evidence type="ECO:0000313" key="5">
    <source>
        <dbReference type="Proteomes" id="UP000324748"/>
    </source>
</evidence>
<feature type="chain" id="PRO_5036137496" evidence="2">
    <location>
        <begin position="24"/>
        <end position="353"/>
    </location>
</feature>
<dbReference type="EMBL" id="VDEP01000408">
    <property type="protein sequence ID" value="KAA1088026.1"/>
    <property type="molecule type" value="Genomic_DNA"/>
</dbReference>
<evidence type="ECO:0000313" key="3">
    <source>
        <dbReference type="EMBL" id="KAA1082763.1"/>
    </source>
</evidence>
<feature type="signal peptide" evidence="2">
    <location>
        <begin position="1"/>
        <end position="23"/>
    </location>
</feature>
<dbReference type="EMBL" id="VSWC01000119">
    <property type="protein sequence ID" value="KAA1082763.1"/>
    <property type="molecule type" value="Genomic_DNA"/>
</dbReference>
<evidence type="ECO:0000256" key="2">
    <source>
        <dbReference type="SAM" id="SignalP"/>
    </source>
</evidence>
<dbReference type="AlphaFoldDB" id="A0A5B0NHE0"/>
<proteinExistence type="predicted"/>